<keyword evidence="1" id="KW-0805">Transcription regulation</keyword>
<dbReference type="Proteomes" id="UP000005801">
    <property type="component" value="Unassembled WGS sequence"/>
</dbReference>
<proteinExistence type="predicted"/>
<evidence type="ECO:0000256" key="3">
    <source>
        <dbReference type="ARBA" id="ARBA00023163"/>
    </source>
</evidence>
<dbReference type="GO" id="GO:0006355">
    <property type="term" value="P:regulation of DNA-templated transcription"/>
    <property type="evidence" value="ECO:0007669"/>
    <property type="project" value="InterPro"/>
</dbReference>
<dbReference type="SUPFAM" id="SSF46894">
    <property type="entry name" value="C-terminal effector domain of the bipartite response regulators"/>
    <property type="match status" value="1"/>
</dbReference>
<evidence type="ECO:0000313" key="8">
    <source>
        <dbReference type="EMBL" id="EDM73940.1"/>
    </source>
</evidence>
<dbReference type="InterPro" id="IPR036388">
    <property type="entry name" value="WH-like_DNA-bd_sf"/>
</dbReference>
<accession>A6GJK7</accession>
<dbReference type="InterPro" id="IPR016032">
    <property type="entry name" value="Sig_transdc_resp-reg_C-effctor"/>
</dbReference>
<protein>
    <submittedName>
        <fullName evidence="8">Uncharacterized protein</fullName>
    </submittedName>
</protein>
<dbReference type="AlphaFoldDB" id="A6GJK7"/>
<dbReference type="Gene3D" id="3.40.50.2300">
    <property type="match status" value="1"/>
</dbReference>
<dbReference type="PROSITE" id="PS50110">
    <property type="entry name" value="RESPONSE_REGULATORY"/>
    <property type="match status" value="1"/>
</dbReference>
<evidence type="ECO:0000256" key="4">
    <source>
        <dbReference type="PROSITE-ProRule" id="PRU00169"/>
    </source>
</evidence>
<keyword evidence="9" id="KW-1185">Reference proteome</keyword>
<dbReference type="InterPro" id="IPR000792">
    <property type="entry name" value="Tscrpt_reg_LuxR_C"/>
</dbReference>
<organism evidence="8 9">
    <name type="scientific">Plesiocystis pacifica SIR-1</name>
    <dbReference type="NCBI Taxonomy" id="391625"/>
    <lineage>
        <taxon>Bacteria</taxon>
        <taxon>Pseudomonadati</taxon>
        <taxon>Myxococcota</taxon>
        <taxon>Polyangia</taxon>
        <taxon>Nannocystales</taxon>
        <taxon>Nannocystaceae</taxon>
        <taxon>Plesiocystis</taxon>
    </lineage>
</organism>
<evidence type="ECO:0000256" key="1">
    <source>
        <dbReference type="ARBA" id="ARBA00023015"/>
    </source>
</evidence>
<keyword evidence="3" id="KW-0804">Transcription</keyword>
<feature type="domain" description="Response regulatory" evidence="7">
    <location>
        <begin position="15"/>
        <end position="131"/>
    </location>
</feature>
<evidence type="ECO:0000256" key="2">
    <source>
        <dbReference type="ARBA" id="ARBA00023125"/>
    </source>
</evidence>
<dbReference type="PROSITE" id="PS50043">
    <property type="entry name" value="HTH_LUXR_2"/>
    <property type="match status" value="1"/>
</dbReference>
<dbReference type="OrthoDB" id="134985at2"/>
<dbReference type="SMART" id="SM00421">
    <property type="entry name" value="HTH_LUXR"/>
    <property type="match status" value="1"/>
</dbReference>
<sequence>MPTAPMHATQPQRLAVLLVDPNPASRRSLRATLERGGHGVSSCPHVDDALPLAARAFDVGVFSAHPSAPRQRLSTLVDALAPTPCGDLPFVLASELDFGSARQLRHARTAVELVRKPCTEASLHGALRRALGRRRAPSARRSPPPSPLAGLVDALVRRAQPSLSAREREVLTQLIALRPEAQLCRRSRIAERLGLSPNTVRTHMRAVFRKLQVHNTEDLLRQALLD</sequence>
<reference evidence="8 9" key="1">
    <citation type="submission" date="2007-06" db="EMBL/GenBank/DDBJ databases">
        <authorList>
            <person name="Shimkets L."/>
            <person name="Ferriera S."/>
            <person name="Johnson J."/>
            <person name="Kravitz S."/>
            <person name="Beeson K."/>
            <person name="Sutton G."/>
            <person name="Rogers Y.-H."/>
            <person name="Friedman R."/>
            <person name="Frazier M."/>
            <person name="Venter J.C."/>
        </authorList>
    </citation>
    <scope>NUCLEOTIDE SEQUENCE [LARGE SCALE GENOMIC DNA]</scope>
    <source>
        <strain evidence="8 9">SIR-1</strain>
    </source>
</reference>
<keyword evidence="2" id="KW-0238">DNA-binding</keyword>
<dbReference type="SUPFAM" id="SSF52172">
    <property type="entry name" value="CheY-like"/>
    <property type="match status" value="1"/>
</dbReference>
<dbReference type="EMBL" id="ABCS01000160">
    <property type="protein sequence ID" value="EDM73940.1"/>
    <property type="molecule type" value="Genomic_DNA"/>
</dbReference>
<dbReference type="GO" id="GO:0000160">
    <property type="term" value="P:phosphorelay signal transduction system"/>
    <property type="evidence" value="ECO:0007669"/>
    <property type="project" value="InterPro"/>
</dbReference>
<feature type="domain" description="HTH luxR-type" evidence="6">
    <location>
        <begin position="156"/>
        <end position="226"/>
    </location>
</feature>
<dbReference type="InterPro" id="IPR001789">
    <property type="entry name" value="Sig_transdc_resp-reg_receiver"/>
</dbReference>
<evidence type="ECO:0000259" key="7">
    <source>
        <dbReference type="PROSITE" id="PS50110"/>
    </source>
</evidence>
<comment type="caution">
    <text evidence="8">The sequence shown here is derived from an EMBL/GenBank/DDBJ whole genome shotgun (WGS) entry which is preliminary data.</text>
</comment>
<dbReference type="PANTHER" id="PTHR44688:SF16">
    <property type="entry name" value="DNA-BINDING TRANSCRIPTIONAL ACTIVATOR DEVR_DOSR"/>
    <property type="match status" value="1"/>
</dbReference>
<dbReference type="Pfam" id="PF00196">
    <property type="entry name" value="GerE"/>
    <property type="match status" value="1"/>
</dbReference>
<name>A6GJK7_9BACT</name>
<feature type="region of interest" description="Disordered" evidence="5">
    <location>
        <begin position="130"/>
        <end position="149"/>
    </location>
</feature>
<dbReference type="GO" id="GO:0003677">
    <property type="term" value="F:DNA binding"/>
    <property type="evidence" value="ECO:0007669"/>
    <property type="project" value="UniProtKB-KW"/>
</dbReference>
<dbReference type="CDD" id="cd06170">
    <property type="entry name" value="LuxR_C_like"/>
    <property type="match status" value="1"/>
</dbReference>
<dbReference type="InterPro" id="IPR011006">
    <property type="entry name" value="CheY-like_superfamily"/>
</dbReference>
<evidence type="ECO:0000259" key="6">
    <source>
        <dbReference type="PROSITE" id="PS50043"/>
    </source>
</evidence>
<dbReference type="STRING" id="391625.PPSIR1_15845"/>
<evidence type="ECO:0000256" key="5">
    <source>
        <dbReference type="SAM" id="MobiDB-lite"/>
    </source>
</evidence>
<dbReference type="eggNOG" id="COG4566">
    <property type="taxonomic scope" value="Bacteria"/>
</dbReference>
<gene>
    <name evidence="8" type="ORF">PPSIR1_15845</name>
</gene>
<dbReference type="RefSeq" id="WP_006976893.1">
    <property type="nucleotide sequence ID" value="NZ_ABCS01000160.1"/>
</dbReference>
<dbReference type="Gene3D" id="1.10.10.10">
    <property type="entry name" value="Winged helix-like DNA-binding domain superfamily/Winged helix DNA-binding domain"/>
    <property type="match status" value="1"/>
</dbReference>
<evidence type="ECO:0000313" key="9">
    <source>
        <dbReference type="Proteomes" id="UP000005801"/>
    </source>
</evidence>
<comment type="caution">
    <text evidence="4">Lacks conserved residue(s) required for the propagation of feature annotation.</text>
</comment>
<dbReference type="PANTHER" id="PTHR44688">
    <property type="entry name" value="DNA-BINDING TRANSCRIPTIONAL ACTIVATOR DEVR_DOSR"/>
    <property type="match status" value="1"/>
</dbReference>